<dbReference type="SUPFAM" id="SSF56059">
    <property type="entry name" value="Glutathione synthetase ATP-binding domain-like"/>
    <property type="match status" value="1"/>
</dbReference>
<name>A0A368VJF4_9BACL</name>
<protein>
    <submittedName>
        <fullName evidence="1">YheC/D-like protein</fullName>
    </submittedName>
</protein>
<sequence>MGKWLRYSFYSRHPKIRKYLPPTSLFNARTLRKFIRKYNAVYIKPDKEHKGKGIIKAWKTFGGYAFVVQRGDSIKCASMAELYKKIKKRSLPQKYIIQKAIPLAQIDGRPFDVRVMMMRNLQDRWQFFGLYSKVAGPKSIVTNVSSSRGYVTLFENSMKQSLGYSEKKAARVKKKLIRISHRICKRAGKIKYYQKIGNDFAVDKNGNIWLIEVNFTYPGFKGFSRLPAQKYYWGIKRMNEILRKRRLHRRRK</sequence>
<dbReference type="InterPro" id="IPR026838">
    <property type="entry name" value="YheC/D"/>
</dbReference>
<gene>
    <name evidence="1" type="ORF">DFP97_12361</name>
</gene>
<dbReference type="Proteomes" id="UP000252415">
    <property type="component" value="Unassembled WGS sequence"/>
</dbReference>
<organism evidence="1 2">
    <name type="scientific">Paenibacillus prosopidis</name>
    <dbReference type="NCBI Taxonomy" id="630520"/>
    <lineage>
        <taxon>Bacteria</taxon>
        <taxon>Bacillati</taxon>
        <taxon>Bacillota</taxon>
        <taxon>Bacilli</taxon>
        <taxon>Bacillales</taxon>
        <taxon>Paenibacillaceae</taxon>
        <taxon>Paenibacillus</taxon>
    </lineage>
</organism>
<dbReference type="AlphaFoldDB" id="A0A368VJF4"/>
<dbReference type="Gene3D" id="3.30.470.20">
    <property type="entry name" value="ATP-grasp fold, B domain"/>
    <property type="match status" value="1"/>
</dbReference>
<evidence type="ECO:0000313" key="1">
    <source>
        <dbReference type="EMBL" id="RCW41532.1"/>
    </source>
</evidence>
<proteinExistence type="predicted"/>
<dbReference type="Pfam" id="PF14398">
    <property type="entry name" value="ATPgrasp_YheCD"/>
    <property type="match status" value="1"/>
</dbReference>
<comment type="caution">
    <text evidence="1">The sequence shown here is derived from an EMBL/GenBank/DDBJ whole genome shotgun (WGS) entry which is preliminary data.</text>
</comment>
<dbReference type="RefSeq" id="WP_181873701.1">
    <property type="nucleotide sequence ID" value="NZ_QPJD01000023.1"/>
</dbReference>
<accession>A0A368VJF4</accession>
<keyword evidence="2" id="KW-1185">Reference proteome</keyword>
<reference evidence="1 2" key="1">
    <citation type="submission" date="2018-07" db="EMBL/GenBank/DDBJ databases">
        <title>Genomic Encyclopedia of Type Strains, Phase III (KMG-III): the genomes of soil and plant-associated and newly described type strains.</title>
        <authorList>
            <person name="Whitman W."/>
        </authorList>
    </citation>
    <scope>NUCLEOTIDE SEQUENCE [LARGE SCALE GENOMIC DNA]</scope>
    <source>
        <strain evidence="1 2">CECT 7506</strain>
    </source>
</reference>
<dbReference type="EMBL" id="QPJD01000023">
    <property type="protein sequence ID" value="RCW41532.1"/>
    <property type="molecule type" value="Genomic_DNA"/>
</dbReference>
<evidence type="ECO:0000313" key="2">
    <source>
        <dbReference type="Proteomes" id="UP000252415"/>
    </source>
</evidence>